<dbReference type="Proteomes" id="UP000292985">
    <property type="component" value="Unassembled WGS sequence"/>
</dbReference>
<protein>
    <submittedName>
        <fullName evidence="2">Uncharacterized protein</fullName>
    </submittedName>
</protein>
<accession>A0ABY0HY09</accession>
<organism evidence="2 3">
    <name type="scientific">Citrobacter amalonaticus</name>
    <dbReference type="NCBI Taxonomy" id="35703"/>
    <lineage>
        <taxon>Bacteria</taxon>
        <taxon>Pseudomonadati</taxon>
        <taxon>Pseudomonadota</taxon>
        <taxon>Gammaproteobacteria</taxon>
        <taxon>Enterobacterales</taxon>
        <taxon>Enterobacteriaceae</taxon>
        <taxon>Citrobacter</taxon>
    </lineage>
</organism>
<proteinExistence type="predicted"/>
<keyword evidence="1" id="KW-1133">Transmembrane helix</keyword>
<keyword evidence="1" id="KW-0812">Transmembrane</keyword>
<reference evidence="2 3" key="1">
    <citation type="journal article" date="2019" name="Science, e1252229">
        <title>Invertible promoters mediate bacterial phase variation, antibiotic resistance, and host adaptation in the gut.</title>
        <authorList>
            <person name="Jiang X."/>
            <person name="Hall A.B."/>
            <person name="Arthur T.D."/>
            <person name="Plichta D.R."/>
            <person name="Covington C.T."/>
            <person name="Poyet M."/>
            <person name="Crothers J."/>
            <person name="Moses P.L."/>
            <person name="Tolonen A.C."/>
            <person name="Vlamakis H."/>
            <person name="Alm E.J."/>
            <person name="Xavier R.J."/>
        </authorList>
    </citation>
    <scope>NUCLEOTIDE SEQUENCE [LARGE SCALE GENOMIC DNA]</scope>
    <source>
        <strain evidence="3">ca_0067</strain>
    </source>
</reference>
<name>A0ABY0HY09_CITAM</name>
<keyword evidence="3" id="KW-1185">Reference proteome</keyword>
<evidence type="ECO:0000256" key="1">
    <source>
        <dbReference type="SAM" id="Phobius"/>
    </source>
</evidence>
<gene>
    <name evidence="2" type="ORF">EAJ18_06420</name>
</gene>
<feature type="transmembrane region" description="Helical" evidence="1">
    <location>
        <begin position="17"/>
        <end position="41"/>
    </location>
</feature>
<comment type="caution">
    <text evidence="2">The sequence shown here is derived from an EMBL/GenBank/DDBJ whole genome shotgun (WGS) entry which is preliminary data.</text>
</comment>
<evidence type="ECO:0000313" key="2">
    <source>
        <dbReference type="EMBL" id="RYT45392.1"/>
    </source>
</evidence>
<sequence>MHTITVTNTSTVNIRNIWGVVCFSTPIVGFLLSRGAALCFFPGVEIRDFRRKSATYPSVMLGEPAVFE</sequence>
<evidence type="ECO:0000313" key="3">
    <source>
        <dbReference type="Proteomes" id="UP000292985"/>
    </source>
</evidence>
<dbReference type="EMBL" id="RCYA01000002">
    <property type="protein sequence ID" value="RYT45392.1"/>
    <property type="molecule type" value="Genomic_DNA"/>
</dbReference>
<keyword evidence="1" id="KW-0472">Membrane</keyword>